<dbReference type="AlphaFoldDB" id="A0A7Y9NKL7"/>
<sequence>MSEAFAAEQFEKSLSMTPSQVCVGLAFGRVVAKMTPSLDHLLR</sequence>
<name>A0A7Y9NKL7_9BACT</name>
<gene>
    <name evidence="1" type="ORF">HDF12_001459</name>
</gene>
<protein>
    <submittedName>
        <fullName evidence="1">Uncharacterized protein</fullName>
    </submittedName>
</protein>
<dbReference type="Proteomes" id="UP000534186">
    <property type="component" value="Unassembled WGS sequence"/>
</dbReference>
<reference evidence="1 2" key="1">
    <citation type="submission" date="2020-07" db="EMBL/GenBank/DDBJ databases">
        <title>Genomic Encyclopedia of Type Strains, Phase IV (KMG-V): Genome sequencing to study the core and pangenomes of soil and plant-associated prokaryotes.</title>
        <authorList>
            <person name="Whitman W."/>
        </authorList>
    </citation>
    <scope>NUCLEOTIDE SEQUENCE [LARGE SCALE GENOMIC DNA]</scope>
    <source>
        <strain evidence="1 2">M8UP30</strain>
    </source>
</reference>
<organism evidence="1 2">
    <name type="scientific">Tunturiibacter lichenicola</name>
    <dbReference type="NCBI Taxonomy" id="2051959"/>
    <lineage>
        <taxon>Bacteria</taxon>
        <taxon>Pseudomonadati</taxon>
        <taxon>Acidobacteriota</taxon>
        <taxon>Terriglobia</taxon>
        <taxon>Terriglobales</taxon>
        <taxon>Acidobacteriaceae</taxon>
        <taxon>Tunturiibacter</taxon>
    </lineage>
</organism>
<comment type="caution">
    <text evidence="1">The sequence shown here is derived from an EMBL/GenBank/DDBJ whole genome shotgun (WGS) entry which is preliminary data.</text>
</comment>
<accession>A0A7Y9NKL7</accession>
<evidence type="ECO:0000313" key="1">
    <source>
        <dbReference type="EMBL" id="NYF51094.1"/>
    </source>
</evidence>
<evidence type="ECO:0000313" key="2">
    <source>
        <dbReference type="Proteomes" id="UP000534186"/>
    </source>
</evidence>
<proteinExistence type="predicted"/>
<dbReference type="EMBL" id="JACCCV010000001">
    <property type="protein sequence ID" value="NYF51094.1"/>
    <property type="molecule type" value="Genomic_DNA"/>
</dbReference>